<dbReference type="PROSITE" id="PS51257">
    <property type="entry name" value="PROKAR_LIPOPROTEIN"/>
    <property type="match status" value="1"/>
</dbReference>
<evidence type="ECO:0000313" key="2">
    <source>
        <dbReference type="EMBL" id="AWM33248.1"/>
    </source>
</evidence>
<gene>
    <name evidence="2" type="ORF">DDQ68_10930</name>
</gene>
<reference evidence="3" key="1">
    <citation type="submission" date="2018-04" db="EMBL/GenBank/DDBJ databases">
        <title>Complete genome of Antarctic heterotrophic bacterium Hymenobacter nivis.</title>
        <authorList>
            <person name="Terashima M."/>
        </authorList>
    </citation>
    <scope>NUCLEOTIDE SEQUENCE [LARGE SCALE GENOMIC DNA]</scope>
    <source>
        <strain evidence="3">NBRC 111535</strain>
    </source>
</reference>
<dbReference type="EMBL" id="CP029145">
    <property type="protein sequence ID" value="AWM33248.1"/>
    <property type="molecule type" value="Genomic_DNA"/>
</dbReference>
<dbReference type="Proteomes" id="UP000245999">
    <property type="component" value="Chromosome"/>
</dbReference>
<evidence type="ECO:0008006" key="4">
    <source>
        <dbReference type="Google" id="ProtNLM"/>
    </source>
</evidence>
<keyword evidence="3" id="KW-1185">Reference proteome</keyword>
<feature type="signal peptide" evidence="1">
    <location>
        <begin position="1"/>
        <end position="22"/>
    </location>
</feature>
<feature type="chain" id="PRO_5016436164" description="DUF1735 domain-containing protein" evidence="1">
    <location>
        <begin position="23"/>
        <end position="204"/>
    </location>
</feature>
<organism evidence="2 3">
    <name type="scientific">Hymenobacter nivis</name>
    <dbReference type="NCBI Taxonomy" id="1850093"/>
    <lineage>
        <taxon>Bacteria</taxon>
        <taxon>Pseudomonadati</taxon>
        <taxon>Bacteroidota</taxon>
        <taxon>Cytophagia</taxon>
        <taxon>Cytophagales</taxon>
        <taxon>Hymenobacteraceae</taxon>
        <taxon>Hymenobacter</taxon>
    </lineage>
</organism>
<dbReference type="OrthoDB" id="884074at2"/>
<keyword evidence="1" id="KW-0732">Signal</keyword>
<name>A0A2Z3GJA1_9BACT</name>
<accession>A0A2Z3GJA1</accession>
<proteinExistence type="predicted"/>
<dbReference type="AlphaFoldDB" id="A0A2Z3GJA1"/>
<evidence type="ECO:0000313" key="3">
    <source>
        <dbReference type="Proteomes" id="UP000245999"/>
    </source>
</evidence>
<dbReference type="KEGG" id="hnv:DDQ68_10930"/>
<evidence type="ECO:0000256" key="1">
    <source>
        <dbReference type="SAM" id="SignalP"/>
    </source>
</evidence>
<dbReference type="RefSeq" id="WP_109656330.1">
    <property type="nucleotide sequence ID" value="NZ_CP029145.1"/>
</dbReference>
<sequence length="204" mass="21893">MKNIAFKFFALLLLAVSFTACKKDYGNQLGPLQDSLAAIPVTVTNQVYFERFPIVTAKVDTTNGSPNSTGTFSIAFSIPADKGKIKEITKIATGNGGVEYLQDGRYPSYTTTTIAGNGSNTITFSSDLNAMRDYVKRLNAAFAVLPGSATKAAAFVFSGKSTGRKGTLTPNADPQAPNQLRFFFLITLEDGTILIPTEVDVRLI</sequence>
<protein>
    <recommendedName>
        <fullName evidence="4">DUF1735 domain-containing protein</fullName>
    </recommendedName>
</protein>